<dbReference type="OrthoDB" id="3419705at2"/>
<dbReference type="Gene3D" id="3.30.530.20">
    <property type="match status" value="2"/>
</dbReference>
<feature type="domain" description="Coenzyme Q-binding protein COQ10 START" evidence="1">
    <location>
        <begin position="14"/>
        <end position="116"/>
    </location>
</feature>
<dbReference type="SUPFAM" id="SSF55961">
    <property type="entry name" value="Bet v1-like"/>
    <property type="match status" value="2"/>
</dbReference>
<dbReference type="RefSeq" id="WP_141983136.1">
    <property type="nucleotide sequence ID" value="NZ_VFPP01000001.1"/>
</dbReference>
<protein>
    <submittedName>
        <fullName evidence="2">Aromatase</fullName>
    </submittedName>
</protein>
<organism evidence="2 3">
    <name type="scientific">Saccharothrix saharensis</name>
    <dbReference type="NCBI Taxonomy" id="571190"/>
    <lineage>
        <taxon>Bacteria</taxon>
        <taxon>Bacillati</taxon>
        <taxon>Actinomycetota</taxon>
        <taxon>Actinomycetes</taxon>
        <taxon>Pseudonocardiales</taxon>
        <taxon>Pseudonocardiaceae</taxon>
        <taxon>Saccharothrix</taxon>
    </lineage>
</organism>
<evidence type="ECO:0000259" key="1">
    <source>
        <dbReference type="Pfam" id="PF03364"/>
    </source>
</evidence>
<evidence type="ECO:0000313" key="3">
    <source>
        <dbReference type="Proteomes" id="UP000316628"/>
    </source>
</evidence>
<dbReference type="InterPro" id="IPR019587">
    <property type="entry name" value="Polyketide_cyclase/dehydratase"/>
</dbReference>
<dbReference type="Pfam" id="PF03364">
    <property type="entry name" value="Polyketide_cyc"/>
    <property type="match status" value="1"/>
</dbReference>
<dbReference type="AlphaFoldDB" id="A0A543JQA0"/>
<keyword evidence="3" id="KW-1185">Reference proteome</keyword>
<dbReference type="CDD" id="cd08861">
    <property type="entry name" value="OtcD1_ARO-CYC_like"/>
    <property type="match status" value="2"/>
</dbReference>
<reference evidence="2 3" key="1">
    <citation type="submission" date="2019-06" db="EMBL/GenBank/DDBJ databases">
        <title>Sequencing the genomes of 1000 actinobacteria strains.</title>
        <authorList>
            <person name="Klenk H.-P."/>
        </authorList>
    </citation>
    <scope>NUCLEOTIDE SEQUENCE [LARGE SCALE GENOMIC DNA]</scope>
    <source>
        <strain evidence="2 3">DSM 45456</strain>
    </source>
</reference>
<evidence type="ECO:0000313" key="2">
    <source>
        <dbReference type="EMBL" id="TQM85041.1"/>
    </source>
</evidence>
<dbReference type="Proteomes" id="UP000316628">
    <property type="component" value="Unassembled WGS sequence"/>
</dbReference>
<dbReference type="InterPro" id="IPR023393">
    <property type="entry name" value="START-like_dom_sf"/>
</dbReference>
<dbReference type="Pfam" id="PF10604">
    <property type="entry name" value="Polyketide_cyc2"/>
    <property type="match status" value="1"/>
</dbReference>
<dbReference type="EMBL" id="VFPP01000001">
    <property type="protein sequence ID" value="TQM85041.1"/>
    <property type="molecule type" value="Genomic_DNA"/>
</dbReference>
<accession>A0A543JQA0</accession>
<dbReference type="InterPro" id="IPR005031">
    <property type="entry name" value="COQ10_START"/>
</dbReference>
<sequence>MSAARRHTEHTLVVAAPAESLYALVADVTRWPVIFAPSLHVEHLERGEREERFRLWALVNGEVKSWTSRRELDGAGLRITFRQERGQAPVASMGGAWRFTRLPGGRTEVVLEHDFTAVDDDADALEWITRAVDRNSPVELAALARIAEQDHPVDDLVFSFSDVVRLPGAAADAYAFVHRSDAWPDRLPHVRRVVLREDEPGVQHMEMDTVTADGSAHTTESVRLCFEPSSIVYKQLVPPKLLFGHSGSWAFEDTADGVVVTARHTVAINPDAVPEVLGEGRTVADAAAYLREALGRNSRATVSRAGAHAEARHPSS</sequence>
<proteinExistence type="predicted"/>
<comment type="caution">
    <text evidence="2">The sequence shown here is derived from an EMBL/GenBank/DDBJ whole genome shotgun (WGS) entry which is preliminary data.</text>
</comment>
<name>A0A543JQA0_9PSEU</name>
<gene>
    <name evidence="2" type="ORF">FHX81_7510</name>
</gene>